<evidence type="ECO:0000313" key="1">
    <source>
        <dbReference type="EMBL" id="KFB74299.1"/>
    </source>
</evidence>
<reference evidence="1 2" key="1">
    <citation type="submission" date="2014-02" db="EMBL/GenBank/DDBJ databases">
        <title>Expanding our view of genomic diversity in Candidatus Accumulibacter clades.</title>
        <authorList>
            <person name="Skennerton C.T."/>
            <person name="Barr J.J."/>
            <person name="Slater F.R."/>
            <person name="Bond P.L."/>
            <person name="Tyson G.W."/>
        </authorList>
    </citation>
    <scope>NUCLEOTIDE SEQUENCE [LARGE SCALE GENOMIC DNA]</scope>
    <source>
        <strain evidence="2">BA-91</strain>
    </source>
</reference>
<evidence type="ECO:0000313" key="2">
    <source>
        <dbReference type="Proteomes" id="UP000020077"/>
    </source>
</evidence>
<gene>
    <name evidence="1" type="ORF">AW09_000410</name>
</gene>
<proteinExistence type="predicted"/>
<sequence>MLAVQFFDLVLDRQAVAVPARHIGCVETGQRPGADDDVLEDLVDCVANVNVAVGVGRAIVQNEARASPRRLANPLVEFCLLPGSKPLRFAAGKIATHRKWRVGKIEGFLVIGHGGSHIWKYCFTAATSLAICALRAS</sequence>
<name>A0A080MAX5_9PROT</name>
<dbReference type="Proteomes" id="UP000020077">
    <property type="component" value="Unassembled WGS sequence"/>
</dbReference>
<organism evidence="1 2">
    <name type="scientific">Candidatus Accumulibacter phosphatis</name>
    <dbReference type="NCBI Taxonomy" id="327160"/>
    <lineage>
        <taxon>Bacteria</taxon>
        <taxon>Pseudomonadati</taxon>
        <taxon>Pseudomonadota</taxon>
        <taxon>Betaproteobacteria</taxon>
        <taxon>Candidatus Accumulibacter</taxon>
    </lineage>
</organism>
<protein>
    <submittedName>
        <fullName evidence="1">Uncharacterized protein</fullName>
    </submittedName>
</protein>
<comment type="caution">
    <text evidence="1">The sequence shown here is derived from an EMBL/GenBank/DDBJ whole genome shotgun (WGS) entry which is preliminary data.</text>
</comment>
<dbReference type="AlphaFoldDB" id="A0A080MAX5"/>
<dbReference type="EMBL" id="JDVG02000064">
    <property type="protein sequence ID" value="KFB74299.1"/>
    <property type="molecule type" value="Genomic_DNA"/>
</dbReference>
<accession>A0A080MAX5</accession>
<dbReference type="AntiFam" id="ANF00157">
    <property type="entry name" value="Shadow ORF (opposite ileS)"/>
</dbReference>